<evidence type="ECO:0000256" key="1">
    <source>
        <dbReference type="SAM" id="Phobius"/>
    </source>
</evidence>
<keyword evidence="1" id="KW-1133">Transmembrane helix</keyword>
<keyword evidence="1" id="KW-0472">Membrane</keyword>
<feature type="transmembrane region" description="Helical" evidence="1">
    <location>
        <begin position="12"/>
        <end position="39"/>
    </location>
</feature>
<protein>
    <recommendedName>
        <fullName evidence="4">SHOCT domain-containing protein</fullName>
    </recommendedName>
</protein>
<organism evidence="2 3">
    <name type="scientific">Mycobacterium kiyosense</name>
    <dbReference type="NCBI Taxonomy" id="2871094"/>
    <lineage>
        <taxon>Bacteria</taxon>
        <taxon>Bacillati</taxon>
        <taxon>Actinomycetota</taxon>
        <taxon>Actinomycetes</taxon>
        <taxon>Mycobacteriales</taxon>
        <taxon>Mycobacteriaceae</taxon>
        <taxon>Mycobacterium</taxon>
    </lineage>
</organism>
<reference evidence="2" key="1">
    <citation type="submission" date="2022-07" db="EMBL/GenBank/DDBJ databases">
        <title>Mycobacterium kiyosense sp. nov., scotochromogenic slow-glowing species isolated from respiratory specimens.</title>
        <authorList>
            <person name="Fukano H."/>
            <person name="Kazumi Y."/>
            <person name="Sakagami N."/>
            <person name="Ato M."/>
            <person name="Mitarai S."/>
            <person name="Hoshino Y."/>
        </authorList>
    </citation>
    <scope>NUCLEOTIDE SEQUENCE</scope>
    <source>
        <strain evidence="2">SRL2020-028</strain>
    </source>
</reference>
<evidence type="ECO:0000313" key="3">
    <source>
        <dbReference type="Proteomes" id="UP001165663"/>
    </source>
</evidence>
<proteinExistence type="predicted"/>
<sequence length="89" mass="10288">MMFWYDHNMGWWGWAGMGIGMVLFWALIIAGIVALIAYVTRDRQNRQIPPELTSTTSPEQVLAARFARGEINETEYRDRLAVLRDHAHP</sequence>
<dbReference type="Proteomes" id="UP001165663">
    <property type="component" value="Unassembled WGS sequence"/>
</dbReference>
<gene>
    <name evidence="2" type="ORF">SRL2020028_61770</name>
</gene>
<dbReference type="GeneID" id="83633043"/>
<keyword evidence="1" id="KW-0812">Transmembrane</keyword>
<comment type="caution">
    <text evidence="2">The sequence shown here is derived from an EMBL/GenBank/DDBJ whole genome shotgun (WGS) entry which is preliminary data.</text>
</comment>
<dbReference type="EMBL" id="BRXE01000219">
    <property type="protein sequence ID" value="GLB86921.1"/>
    <property type="molecule type" value="Genomic_DNA"/>
</dbReference>
<accession>A0AA37PYM9</accession>
<evidence type="ECO:0000313" key="2">
    <source>
        <dbReference type="EMBL" id="GLB86921.1"/>
    </source>
</evidence>
<dbReference type="AlphaFoldDB" id="A0AA37PYM9"/>
<evidence type="ECO:0008006" key="4">
    <source>
        <dbReference type="Google" id="ProtNLM"/>
    </source>
</evidence>
<dbReference type="RefSeq" id="WP_238306141.1">
    <property type="nucleotide sequence ID" value="NZ_BRXE01000219.1"/>
</dbReference>
<name>A0AA37PYM9_9MYCO</name>